<dbReference type="EMBL" id="CAJNJA010007838">
    <property type="protein sequence ID" value="CAE7229672.1"/>
    <property type="molecule type" value="Genomic_DNA"/>
</dbReference>
<comment type="caution">
    <text evidence="2">The sequence shown here is derived from an EMBL/GenBank/DDBJ whole genome shotgun (WGS) entry which is preliminary data.</text>
</comment>
<evidence type="ECO:0000256" key="1">
    <source>
        <dbReference type="SAM" id="MobiDB-lite"/>
    </source>
</evidence>
<reference evidence="2" key="1">
    <citation type="submission" date="2021-02" db="EMBL/GenBank/DDBJ databases">
        <authorList>
            <person name="Dougan E. K."/>
            <person name="Rhodes N."/>
            <person name="Thang M."/>
            <person name="Chan C."/>
        </authorList>
    </citation>
    <scope>NUCLEOTIDE SEQUENCE</scope>
</reference>
<keyword evidence="3" id="KW-1185">Reference proteome</keyword>
<proteinExistence type="predicted"/>
<dbReference type="OrthoDB" id="442458at2759"/>
<name>A0A812KKA1_9DINO</name>
<dbReference type="AlphaFoldDB" id="A0A812KKA1"/>
<evidence type="ECO:0000313" key="2">
    <source>
        <dbReference type="EMBL" id="CAE7229672.1"/>
    </source>
</evidence>
<feature type="region of interest" description="Disordered" evidence="1">
    <location>
        <begin position="108"/>
        <end position="129"/>
    </location>
</feature>
<accession>A0A812KKA1</accession>
<organism evidence="2 3">
    <name type="scientific">Symbiodinium necroappetens</name>
    <dbReference type="NCBI Taxonomy" id="1628268"/>
    <lineage>
        <taxon>Eukaryota</taxon>
        <taxon>Sar</taxon>
        <taxon>Alveolata</taxon>
        <taxon>Dinophyceae</taxon>
        <taxon>Suessiales</taxon>
        <taxon>Symbiodiniaceae</taxon>
        <taxon>Symbiodinium</taxon>
    </lineage>
</organism>
<feature type="non-terminal residue" evidence="2">
    <location>
        <position position="151"/>
    </location>
</feature>
<gene>
    <name evidence="2" type="ORF">SNEC2469_LOCUS3469</name>
</gene>
<protein>
    <submittedName>
        <fullName evidence="2">Uncharacterized protein</fullName>
    </submittedName>
</protein>
<sequence>DYIRAGEYSWASTLEQRWLARDGGAHSVRPETRFREPSLCSQLAGAWARAGRLQEAEMWLSCTDIEKVDRWALVAFVRACVESGELQIADNWTRKLLKIADSGKLQKMGRRRNGRAGAVDSDSASRQKEAEDNLVALVAARATLAKGAEIE</sequence>
<feature type="non-terminal residue" evidence="2">
    <location>
        <position position="1"/>
    </location>
</feature>
<evidence type="ECO:0000313" key="3">
    <source>
        <dbReference type="Proteomes" id="UP000601435"/>
    </source>
</evidence>
<dbReference type="Proteomes" id="UP000601435">
    <property type="component" value="Unassembled WGS sequence"/>
</dbReference>